<dbReference type="RefSeq" id="WP_345149514.1">
    <property type="nucleotide sequence ID" value="NZ_BAABEO010000009.1"/>
</dbReference>
<dbReference type="Gene3D" id="3.20.20.140">
    <property type="entry name" value="Metal-dependent hydrolases"/>
    <property type="match status" value="1"/>
</dbReference>
<dbReference type="EMBL" id="BAABEO010000009">
    <property type="protein sequence ID" value="GAA3676642.1"/>
    <property type="molecule type" value="Genomic_DNA"/>
</dbReference>
<evidence type="ECO:0000313" key="3">
    <source>
        <dbReference type="EMBL" id="GAA3676642.1"/>
    </source>
</evidence>
<dbReference type="SUPFAM" id="SSF51556">
    <property type="entry name" value="Metallo-dependent hydrolases"/>
    <property type="match status" value="1"/>
</dbReference>
<dbReference type="PANTHER" id="PTHR43794">
    <property type="entry name" value="AMINOHYDROLASE SSNA-RELATED"/>
    <property type="match status" value="1"/>
</dbReference>
<dbReference type="InterPro" id="IPR050287">
    <property type="entry name" value="MTA/SAH_deaminase"/>
</dbReference>
<gene>
    <name evidence="3" type="ORF">GCM10023081_13680</name>
</gene>
<dbReference type="InterPro" id="IPR006680">
    <property type="entry name" value="Amidohydro-rel"/>
</dbReference>
<dbReference type="InterPro" id="IPR011059">
    <property type="entry name" value="Metal-dep_hydrolase_composite"/>
</dbReference>
<dbReference type="Proteomes" id="UP001500752">
    <property type="component" value="Unassembled WGS sequence"/>
</dbReference>
<protein>
    <submittedName>
        <fullName evidence="3">Amidohydrolase family protein</fullName>
    </submittedName>
</protein>
<keyword evidence="4" id="KW-1185">Reference proteome</keyword>
<dbReference type="Pfam" id="PF01979">
    <property type="entry name" value="Amidohydro_1"/>
    <property type="match status" value="1"/>
</dbReference>
<dbReference type="NCBIfam" id="NF006056">
    <property type="entry name" value="PRK08204.1"/>
    <property type="match status" value="1"/>
</dbReference>
<dbReference type="Gene3D" id="2.30.40.10">
    <property type="entry name" value="Urease, subunit C, domain 1"/>
    <property type="match status" value="1"/>
</dbReference>
<dbReference type="InterPro" id="IPR032466">
    <property type="entry name" value="Metal_Hydrolase"/>
</dbReference>
<accession>A0ABP7C342</accession>
<evidence type="ECO:0000313" key="4">
    <source>
        <dbReference type="Proteomes" id="UP001500752"/>
    </source>
</evidence>
<reference evidence="4" key="1">
    <citation type="journal article" date="2019" name="Int. J. Syst. Evol. Microbiol.">
        <title>The Global Catalogue of Microorganisms (GCM) 10K type strain sequencing project: providing services to taxonomists for standard genome sequencing and annotation.</title>
        <authorList>
            <consortium name="The Broad Institute Genomics Platform"/>
            <consortium name="The Broad Institute Genome Sequencing Center for Infectious Disease"/>
            <person name="Wu L."/>
            <person name="Ma J."/>
        </authorList>
    </citation>
    <scope>NUCLEOTIDE SEQUENCE [LARGE SCALE GENOMIC DNA]</scope>
    <source>
        <strain evidence="4">JCM 30742</strain>
    </source>
</reference>
<evidence type="ECO:0000259" key="2">
    <source>
        <dbReference type="Pfam" id="PF01979"/>
    </source>
</evidence>
<comment type="caution">
    <text evidence="3">The sequence shown here is derived from an EMBL/GenBank/DDBJ whole genome shotgun (WGS) entry which is preliminary data.</text>
</comment>
<name>A0ABP7C342_9MICC</name>
<dbReference type="SUPFAM" id="SSF51338">
    <property type="entry name" value="Composite domain of metallo-dependent hydrolases"/>
    <property type="match status" value="1"/>
</dbReference>
<dbReference type="PANTHER" id="PTHR43794:SF11">
    <property type="entry name" value="AMIDOHYDROLASE-RELATED DOMAIN-CONTAINING PROTEIN"/>
    <property type="match status" value="1"/>
</dbReference>
<feature type="domain" description="Amidohydrolase-related" evidence="2">
    <location>
        <begin position="56"/>
        <end position="410"/>
    </location>
</feature>
<evidence type="ECO:0000256" key="1">
    <source>
        <dbReference type="ARBA" id="ARBA00022801"/>
    </source>
</evidence>
<keyword evidence="1" id="KW-0378">Hydrolase</keyword>
<sequence length="468" mass="48764">MSTHRYLVRGGHIVTGDPALGVIADGELLIEGDTIVAVGRDLGVTDAEVIDAGGGIIAPGTIDTHRHTWQTQLRGAATTISLQEYIAGFWADSTPSYTAEDVHVGTLVGALDAINAGVTTVLDYSHITNSPEHADAAVDALEESGIRAVYAYGMGQADIMAPPAYDRLADFARLANERFTAPGRVTLGAALSEIGLAPISQNLAQKRLADEHGAISTAHIATSQALPAGVEQLHAAGVLDPRLVLVHATTLAETDWKLVADAGAKLSTTPESELNMGMGRIAINDAIRHGLKPTIGADVVSLNSGDIFTPARQALGYARWADAEATLQEGRDVYGITLNPADAFEWATANGADALGLGDTVGTLAPGKQADLIVIGGQHVGVRPVNDPVGQLVMQTHPGLIDTVIVAGQVLKRDGLLVGAPVAALLARLDESSRRIQERIAKRQAAKVPLPPEVLAGFPGWVAHNLAN</sequence>
<organism evidence="3 4">
    <name type="scientific">Arthrobacter ginkgonis</name>
    <dbReference type="NCBI Taxonomy" id="1630594"/>
    <lineage>
        <taxon>Bacteria</taxon>
        <taxon>Bacillati</taxon>
        <taxon>Actinomycetota</taxon>
        <taxon>Actinomycetes</taxon>
        <taxon>Micrococcales</taxon>
        <taxon>Micrococcaceae</taxon>
        <taxon>Arthrobacter</taxon>
    </lineage>
</organism>
<proteinExistence type="predicted"/>